<dbReference type="OrthoDB" id="6500128at2759"/>
<evidence type="ECO:0000256" key="3">
    <source>
        <dbReference type="ARBA" id="ARBA00022989"/>
    </source>
</evidence>
<name>A0A5N5WJS9_9EURO</name>
<dbReference type="Pfam" id="PF00664">
    <property type="entry name" value="ABC_membrane"/>
    <property type="match status" value="1"/>
</dbReference>
<dbReference type="Gene3D" id="1.20.1560.10">
    <property type="entry name" value="ABC transporter type 1, transmembrane domain"/>
    <property type="match status" value="1"/>
</dbReference>
<dbReference type="GO" id="GO:0005524">
    <property type="term" value="F:ATP binding"/>
    <property type="evidence" value="ECO:0007669"/>
    <property type="project" value="InterPro"/>
</dbReference>
<evidence type="ECO:0000256" key="1">
    <source>
        <dbReference type="ARBA" id="ARBA00004141"/>
    </source>
</evidence>
<dbReference type="Proteomes" id="UP000326565">
    <property type="component" value="Unassembled WGS sequence"/>
</dbReference>
<protein>
    <submittedName>
        <fullName evidence="7">ABC transporter type 1, transmembrane domain-containing protein</fullName>
    </submittedName>
</protein>
<dbReference type="InterPro" id="IPR011527">
    <property type="entry name" value="ABC1_TM_dom"/>
</dbReference>
<reference evidence="7 8" key="1">
    <citation type="submission" date="2019-04" db="EMBL/GenBank/DDBJ databases">
        <title>Friends and foes A comparative genomics study of 23 Aspergillus species from section Flavi.</title>
        <authorList>
            <consortium name="DOE Joint Genome Institute"/>
            <person name="Kjaerbolling I."/>
            <person name="Vesth T."/>
            <person name="Frisvad J.C."/>
            <person name="Nybo J.L."/>
            <person name="Theobald S."/>
            <person name="Kildgaard S."/>
            <person name="Isbrandt T."/>
            <person name="Kuo A."/>
            <person name="Sato A."/>
            <person name="Lyhne E.K."/>
            <person name="Kogle M.E."/>
            <person name="Wiebenga A."/>
            <person name="Kun R.S."/>
            <person name="Lubbers R.J."/>
            <person name="Makela M.R."/>
            <person name="Barry K."/>
            <person name="Chovatia M."/>
            <person name="Clum A."/>
            <person name="Daum C."/>
            <person name="Haridas S."/>
            <person name="He G."/>
            <person name="LaButti K."/>
            <person name="Lipzen A."/>
            <person name="Mondo S."/>
            <person name="Riley R."/>
            <person name="Salamov A."/>
            <person name="Simmons B.A."/>
            <person name="Magnuson J.K."/>
            <person name="Henrissat B."/>
            <person name="Mortensen U.H."/>
            <person name="Larsen T.O."/>
            <person name="Devries R.P."/>
            <person name="Grigoriev I.V."/>
            <person name="Machida M."/>
            <person name="Baker S.E."/>
            <person name="Andersen M.R."/>
        </authorList>
    </citation>
    <scope>NUCLEOTIDE SEQUENCE [LARGE SCALE GENOMIC DNA]</scope>
    <source>
        <strain evidence="7 8">CBS 151.66</strain>
    </source>
</reference>
<keyword evidence="2 5" id="KW-0812">Transmembrane</keyword>
<feature type="transmembrane region" description="Helical" evidence="5">
    <location>
        <begin position="115"/>
        <end position="138"/>
    </location>
</feature>
<dbReference type="PANTHER" id="PTHR24221:SF631">
    <property type="entry name" value="MULTIDRUG RESISTANCE PROTEIN 3"/>
    <property type="match status" value="1"/>
</dbReference>
<dbReference type="InterPro" id="IPR039421">
    <property type="entry name" value="Type_1_exporter"/>
</dbReference>
<dbReference type="InterPro" id="IPR036640">
    <property type="entry name" value="ABC1_TM_sf"/>
</dbReference>
<comment type="subcellular location">
    <subcellularLocation>
        <location evidence="1">Membrane</location>
        <topology evidence="1">Multi-pass membrane protein</topology>
    </subcellularLocation>
</comment>
<dbReference type="GO" id="GO:0016020">
    <property type="term" value="C:membrane"/>
    <property type="evidence" value="ECO:0007669"/>
    <property type="project" value="UniProtKB-SubCell"/>
</dbReference>
<dbReference type="AlphaFoldDB" id="A0A5N5WJS9"/>
<evidence type="ECO:0000259" key="6">
    <source>
        <dbReference type="PROSITE" id="PS50929"/>
    </source>
</evidence>
<evidence type="ECO:0000256" key="4">
    <source>
        <dbReference type="ARBA" id="ARBA00023136"/>
    </source>
</evidence>
<dbReference type="PROSITE" id="PS50929">
    <property type="entry name" value="ABC_TM1F"/>
    <property type="match status" value="1"/>
</dbReference>
<gene>
    <name evidence="7" type="ORF">BDV29DRAFT_163389</name>
</gene>
<evidence type="ECO:0000256" key="2">
    <source>
        <dbReference type="ARBA" id="ARBA00022692"/>
    </source>
</evidence>
<feature type="domain" description="ABC transmembrane type-1" evidence="6">
    <location>
        <begin position="44"/>
        <end position="162"/>
    </location>
</feature>
<dbReference type="GO" id="GO:0140359">
    <property type="term" value="F:ABC-type transporter activity"/>
    <property type="evidence" value="ECO:0007669"/>
    <property type="project" value="InterPro"/>
</dbReference>
<evidence type="ECO:0000313" key="8">
    <source>
        <dbReference type="Proteomes" id="UP000326565"/>
    </source>
</evidence>
<accession>A0A5N5WJS9</accession>
<keyword evidence="3 5" id="KW-1133">Transmembrane helix</keyword>
<evidence type="ECO:0000256" key="5">
    <source>
        <dbReference type="SAM" id="Phobius"/>
    </source>
</evidence>
<dbReference type="SUPFAM" id="SSF90123">
    <property type="entry name" value="ABC transporter transmembrane region"/>
    <property type="match status" value="1"/>
</dbReference>
<sequence length="168" mass="19025">MTLQGVSSWMQVVRFQHKQLYSRGLSKYFRCAVARLSAGGEIWALMSVVAVVNLFLHFVLERTVNIFIQKVTRQYRRELFKNTMKQEVAFFNPDHNAIGAICSRLLTNAFNLNELLGINFAPILTNIITFTCVSILGIAYGWRLGLVCVFAALPPILLSDYFCILLGN</sequence>
<proteinExistence type="predicted"/>
<feature type="transmembrane region" description="Helical" evidence="5">
    <location>
        <begin position="144"/>
        <end position="167"/>
    </location>
</feature>
<feature type="transmembrane region" description="Helical" evidence="5">
    <location>
        <begin position="42"/>
        <end position="60"/>
    </location>
</feature>
<organism evidence="7 8">
    <name type="scientific">Aspergillus leporis</name>
    <dbReference type="NCBI Taxonomy" id="41062"/>
    <lineage>
        <taxon>Eukaryota</taxon>
        <taxon>Fungi</taxon>
        <taxon>Dikarya</taxon>
        <taxon>Ascomycota</taxon>
        <taxon>Pezizomycotina</taxon>
        <taxon>Eurotiomycetes</taxon>
        <taxon>Eurotiomycetidae</taxon>
        <taxon>Eurotiales</taxon>
        <taxon>Aspergillaceae</taxon>
        <taxon>Aspergillus</taxon>
        <taxon>Aspergillus subgen. Circumdati</taxon>
    </lineage>
</organism>
<dbReference type="PANTHER" id="PTHR24221">
    <property type="entry name" value="ATP-BINDING CASSETTE SUB-FAMILY B"/>
    <property type="match status" value="1"/>
</dbReference>
<dbReference type="EMBL" id="ML732490">
    <property type="protein sequence ID" value="KAB8067430.1"/>
    <property type="molecule type" value="Genomic_DNA"/>
</dbReference>
<evidence type="ECO:0000313" key="7">
    <source>
        <dbReference type="EMBL" id="KAB8067430.1"/>
    </source>
</evidence>
<keyword evidence="4 5" id="KW-0472">Membrane</keyword>
<keyword evidence="8" id="KW-1185">Reference proteome</keyword>